<proteinExistence type="predicted"/>
<sequence>MGQVELGDASCGSVVLWGKYGLSINAASHKEMTGNRPIHY</sequence>
<evidence type="ECO:0000313" key="1">
    <source>
        <dbReference type="EMBL" id="OAY36182.1"/>
    </source>
</evidence>
<accession>A0A2C9UZ09</accession>
<protein>
    <submittedName>
        <fullName evidence="1">Uncharacterized protein</fullName>
    </submittedName>
</protein>
<name>A0A2C9UZ09_MANES</name>
<gene>
    <name evidence="1" type="ORF">MANES_11G001900</name>
</gene>
<dbReference type="EMBL" id="CM004397">
    <property type="protein sequence ID" value="OAY36182.1"/>
    <property type="molecule type" value="Genomic_DNA"/>
</dbReference>
<dbReference type="AlphaFoldDB" id="A0A2C9UZ09"/>
<organism evidence="1">
    <name type="scientific">Manihot esculenta</name>
    <name type="common">Cassava</name>
    <name type="synonym">Jatropha manihot</name>
    <dbReference type="NCBI Taxonomy" id="3983"/>
    <lineage>
        <taxon>Eukaryota</taxon>
        <taxon>Viridiplantae</taxon>
        <taxon>Streptophyta</taxon>
        <taxon>Embryophyta</taxon>
        <taxon>Tracheophyta</taxon>
        <taxon>Spermatophyta</taxon>
        <taxon>Magnoliopsida</taxon>
        <taxon>eudicotyledons</taxon>
        <taxon>Gunneridae</taxon>
        <taxon>Pentapetalae</taxon>
        <taxon>rosids</taxon>
        <taxon>fabids</taxon>
        <taxon>Malpighiales</taxon>
        <taxon>Euphorbiaceae</taxon>
        <taxon>Crotonoideae</taxon>
        <taxon>Manihoteae</taxon>
        <taxon>Manihot</taxon>
    </lineage>
</organism>
<reference evidence="1" key="1">
    <citation type="submission" date="2016-02" db="EMBL/GenBank/DDBJ databases">
        <title>WGS assembly of Manihot esculenta.</title>
        <authorList>
            <person name="Bredeson J.V."/>
            <person name="Prochnik S.E."/>
            <person name="Lyons J.B."/>
            <person name="Schmutz J."/>
            <person name="Grimwood J."/>
            <person name="Vrebalov J."/>
            <person name="Bart R.S."/>
            <person name="Amuge T."/>
            <person name="Ferguson M.E."/>
            <person name="Green R."/>
            <person name="Putnam N."/>
            <person name="Stites J."/>
            <person name="Rounsley S."/>
            <person name="Rokhsar D.S."/>
        </authorList>
    </citation>
    <scope>NUCLEOTIDE SEQUENCE [LARGE SCALE GENOMIC DNA]</scope>
    <source>
        <tissue evidence="1">Leaf</tissue>
    </source>
</reference>